<dbReference type="EMBL" id="CAXLJL010000478">
    <property type="protein sequence ID" value="CAL5138069.1"/>
    <property type="molecule type" value="Genomic_DNA"/>
</dbReference>
<comment type="caution">
    <text evidence="1">The sequence shown here is derived from an EMBL/GenBank/DDBJ whole genome shotgun (WGS) entry which is preliminary data.</text>
</comment>
<evidence type="ECO:0000313" key="2">
    <source>
        <dbReference type="Proteomes" id="UP001497525"/>
    </source>
</evidence>
<dbReference type="Proteomes" id="UP001497525">
    <property type="component" value="Unassembled WGS sequence"/>
</dbReference>
<evidence type="ECO:0000313" key="1">
    <source>
        <dbReference type="EMBL" id="CAL5138069.1"/>
    </source>
</evidence>
<organism evidence="1 2">
    <name type="scientific">Calicophoron daubneyi</name>
    <name type="common">Rumen fluke</name>
    <name type="synonym">Paramphistomum daubneyi</name>
    <dbReference type="NCBI Taxonomy" id="300641"/>
    <lineage>
        <taxon>Eukaryota</taxon>
        <taxon>Metazoa</taxon>
        <taxon>Spiralia</taxon>
        <taxon>Lophotrochozoa</taxon>
        <taxon>Platyhelminthes</taxon>
        <taxon>Trematoda</taxon>
        <taxon>Digenea</taxon>
        <taxon>Plagiorchiida</taxon>
        <taxon>Pronocephalata</taxon>
        <taxon>Paramphistomoidea</taxon>
        <taxon>Paramphistomidae</taxon>
        <taxon>Calicophoron</taxon>
    </lineage>
</organism>
<dbReference type="InterPro" id="IPR001101">
    <property type="entry name" value="Plectin_repeat"/>
</dbReference>
<dbReference type="SMART" id="SM00250">
    <property type="entry name" value="PLEC"/>
    <property type="match status" value="2"/>
</dbReference>
<proteinExistence type="predicted"/>
<accession>A0AAV2TM86</accession>
<protein>
    <submittedName>
        <fullName evidence="1">Uncharacterized protein</fullName>
    </submittedName>
</protein>
<dbReference type="AlphaFoldDB" id="A0AAV2TM86"/>
<dbReference type="Gene3D" id="3.90.1290.10">
    <property type="entry name" value="Plakin repeat"/>
    <property type="match status" value="1"/>
</dbReference>
<dbReference type="SUPFAM" id="SSF75399">
    <property type="entry name" value="Plakin repeat"/>
    <property type="match status" value="2"/>
</dbReference>
<reference evidence="1" key="1">
    <citation type="submission" date="2024-06" db="EMBL/GenBank/DDBJ databases">
        <authorList>
            <person name="Liu X."/>
            <person name="Lenzi L."/>
            <person name="Haldenby T S."/>
            <person name="Uol C."/>
        </authorList>
    </citation>
    <scope>NUCLEOTIDE SEQUENCE</scope>
</reference>
<sequence>MVRNIVSSTHYTPESLRTPLSRFPGQSADVNISVDRYGSLGMSAASAPISVDGYDADIPLRTLLYCSDVEQFTSRVRTSLACYTQVEQVESRDVGVSFVSRPNQLADMGIQAVPSQNLFRPLGFVQDVRYEISQTCEGLFSIHPTSVDATCQTEILESQASSKVPEPTIVFGGERTYYASFTDSTDTTVRTTTESVLKEYPKVHSIRCRVRQRTVQYELLEARRAVTSEWPSVIKEVASPITGLFAPVGMAVRAGWLDLTDRNLYIDPTTGLAIPLEEALNKGFIRLSTDQSAYRMDEEVDRPMLLLIERITFGWCPARIVSFIDTTTNERYSIDEALRLGYIDISTGDPMILDSEAGVWISTEEAAGRNVVQLEPIDPTEEHSEIIEETFSCRVFRITYVRPGGEPSDWLEPLEAARIGLFNWQTGEVASEWRVRPVLPTFGPHMQYLSERYMPTKWCSLLTARKAGWLRLQAELHPTQWIAYIPTPDSNLGHVVLATHVHLVAPTTIPISARAFERRIHREESMRPPFRPVPPRIIYKDKRRTHTTRKHTVTHHRAQSEAHITRSIPSRSILHHGSSEIFGRQRSRRRLYFSEQTLTATHRSEFITKEFRDDLDL</sequence>
<gene>
    <name evidence="1" type="ORF">CDAUBV1_LOCUS12690</name>
</gene>
<name>A0AAV2TM86_CALDB</name>
<dbReference type="InterPro" id="IPR035915">
    <property type="entry name" value="Plakin_repeat_sf"/>
</dbReference>
<dbReference type="GO" id="GO:0005856">
    <property type="term" value="C:cytoskeleton"/>
    <property type="evidence" value="ECO:0007669"/>
    <property type="project" value="InterPro"/>
</dbReference>